<feature type="region of interest" description="Disordered" evidence="1">
    <location>
        <begin position="1"/>
        <end position="147"/>
    </location>
</feature>
<name>A0A2H3JJL7_WOLCO</name>
<dbReference type="Proteomes" id="UP000218811">
    <property type="component" value="Unassembled WGS sequence"/>
</dbReference>
<feature type="compositionally biased region" description="Acidic residues" evidence="1">
    <location>
        <begin position="871"/>
        <end position="891"/>
    </location>
</feature>
<dbReference type="EMBL" id="KB468113">
    <property type="protein sequence ID" value="PCH41745.1"/>
    <property type="molecule type" value="Genomic_DNA"/>
</dbReference>
<feature type="compositionally biased region" description="Low complexity" evidence="1">
    <location>
        <begin position="656"/>
        <end position="669"/>
    </location>
</feature>
<proteinExistence type="predicted"/>
<evidence type="ECO:0000256" key="1">
    <source>
        <dbReference type="SAM" id="MobiDB-lite"/>
    </source>
</evidence>
<dbReference type="AlphaFoldDB" id="A0A2H3JJL7"/>
<feature type="compositionally biased region" description="Low complexity" evidence="1">
    <location>
        <begin position="505"/>
        <end position="514"/>
    </location>
</feature>
<evidence type="ECO:0000313" key="2">
    <source>
        <dbReference type="EMBL" id="PCH41745.1"/>
    </source>
</evidence>
<feature type="region of interest" description="Disordered" evidence="1">
    <location>
        <begin position="211"/>
        <end position="595"/>
    </location>
</feature>
<feature type="compositionally biased region" description="Polar residues" evidence="1">
    <location>
        <begin position="353"/>
        <end position="362"/>
    </location>
</feature>
<evidence type="ECO:0000313" key="3">
    <source>
        <dbReference type="Proteomes" id="UP000218811"/>
    </source>
</evidence>
<feature type="compositionally biased region" description="Low complexity" evidence="1">
    <location>
        <begin position="58"/>
        <end position="80"/>
    </location>
</feature>
<feature type="compositionally biased region" description="Low complexity" evidence="1">
    <location>
        <begin position="211"/>
        <end position="220"/>
    </location>
</feature>
<organism evidence="2 3">
    <name type="scientific">Wolfiporia cocos (strain MD-104)</name>
    <name type="common">Brown rot fungus</name>
    <dbReference type="NCBI Taxonomy" id="742152"/>
    <lineage>
        <taxon>Eukaryota</taxon>
        <taxon>Fungi</taxon>
        <taxon>Dikarya</taxon>
        <taxon>Basidiomycota</taxon>
        <taxon>Agaricomycotina</taxon>
        <taxon>Agaricomycetes</taxon>
        <taxon>Polyporales</taxon>
        <taxon>Phaeolaceae</taxon>
        <taxon>Wolfiporia</taxon>
    </lineage>
</organism>
<gene>
    <name evidence="2" type="ORF">WOLCODRAFT_137573</name>
</gene>
<protein>
    <submittedName>
        <fullName evidence="2">Uncharacterized protein</fullName>
    </submittedName>
</protein>
<feature type="region of interest" description="Disordered" evidence="1">
    <location>
        <begin position="638"/>
        <end position="678"/>
    </location>
</feature>
<feature type="compositionally biased region" description="Basic and acidic residues" evidence="1">
    <location>
        <begin position="418"/>
        <end position="430"/>
    </location>
</feature>
<reference evidence="2 3" key="1">
    <citation type="journal article" date="2012" name="Science">
        <title>The Paleozoic origin of enzymatic lignin decomposition reconstructed from 31 fungal genomes.</title>
        <authorList>
            <person name="Floudas D."/>
            <person name="Binder M."/>
            <person name="Riley R."/>
            <person name="Barry K."/>
            <person name="Blanchette R.A."/>
            <person name="Henrissat B."/>
            <person name="Martinez A.T."/>
            <person name="Otillar R."/>
            <person name="Spatafora J.W."/>
            <person name="Yadav J.S."/>
            <person name="Aerts A."/>
            <person name="Benoit I."/>
            <person name="Boyd A."/>
            <person name="Carlson A."/>
            <person name="Copeland A."/>
            <person name="Coutinho P.M."/>
            <person name="de Vries R.P."/>
            <person name="Ferreira P."/>
            <person name="Findley K."/>
            <person name="Foster B."/>
            <person name="Gaskell J."/>
            <person name="Glotzer D."/>
            <person name="Gorecki P."/>
            <person name="Heitman J."/>
            <person name="Hesse C."/>
            <person name="Hori C."/>
            <person name="Igarashi K."/>
            <person name="Jurgens J.A."/>
            <person name="Kallen N."/>
            <person name="Kersten P."/>
            <person name="Kohler A."/>
            <person name="Kuees U."/>
            <person name="Kumar T.K.A."/>
            <person name="Kuo A."/>
            <person name="LaButti K."/>
            <person name="Larrondo L.F."/>
            <person name="Lindquist E."/>
            <person name="Ling A."/>
            <person name="Lombard V."/>
            <person name="Lucas S."/>
            <person name="Lundell T."/>
            <person name="Martin R."/>
            <person name="McLaughlin D.J."/>
            <person name="Morgenstern I."/>
            <person name="Morin E."/>
            <person name="Murat C."/>
            <person name="Nagy L.G."/>
            <person name="Nolan M."/>
            <person name="Ohm R.A."/>
            <person name="Patyshakuliyeva A."/>
            <person name="Rokas A."/>
            <person name="Ruiz-Duenas F.J."/>
            <person name="Sabat G."/>
            <person name="Salamov A."/>
            <person name="Samejima M."/>
            <person name="Schmutz J."/>
            <person name="Slot J.C."/>
            <person name="St John F."/>
            <person name="Stenlid J."/>
            <person name="Sun H."/>
            <person name="Sun S."/>
            <person name="Syed K."/>
            <person name="Tsang A."/>
            <person name="Wiebenga A."/>
            <person name="Young D."/>
            <person name="Pisabarro A."/>
            <person name="Eastwood D.C."/>
            <person name="Martin F."/>
            <person name="Cullen D."/>
            <person name="Grigoriev I.V."/>
            <person name="Hibbett D.S."/>
        </authorList>
    </citation>
    <scope>NUCLEOTIDE SEQUENCE [LARGE SCALE GENOMIC DNA]</scope>
    <source>
        <strain evidence="2 3">MD-104</strain>
    </source>
</reference>
<feature type="compositionally biased region" description="Basic and acidic residues" evidence="1">
    <location>
        <begin position="108"/>
        <end position="118"/>
    </location>
</feature>
<dbReference type="OrthoDB" id="3243310at2759"/>
<feature type="compositionally biased region" description="Low complexity" evidence="1">
    <location>
        <begin position="558"/>
        <end position="583"/>
    </location>
</feature>
<feature type="compositionally biased region" description="Acidic residues" evidence="1">
    <location>
        <begin position="437"/>
        <end position="450"/>
    </location>
</feature>
<feature type="compositionally biased region" description="Basic and acidic residues" evidence="1">
    <location>
        <begin position="388"/>
        <end position="404"/>
    </location>
</feature>
<dbReference type="STRING" id="742152.A0A2H3JJL7"/>
<sequence length="1070" mass="117205">MSAQSSHSSRKQMHPAVQGSMQGVAPRESTPSPSFRERQRAAKAHSMPVVPSVTQLLSQSQQIIYPQTQQQPSPTMSNSSHQSRRTPPPTSRISPTTNKLAQQSVPGHPRERTPERHTPPPLVHAHSQPIVPLHTSMPPGPQHTQSTPNVLAQVASNPHHPRPINRVAPPQFLTQYQGADEKWQVTDELMAEIERADLQQAQGQFGVAYAGGAASSSASSLLMQHSGGSVSVKDPAVERVRAGDRASPQDPDSSGSQTAKRQMRDKDARESPKTRDRAQTVSSMSSLEGHTAANRSPEYRGSPQYQTPMASPGERTAAYTQYLPDGYQVQGPQNAASGPVPVWKPVQDARLTPPTSKLATSHTPPPQPTMAARPPDRSLPVQEEPEDDAAHYIDRGSGSEDRHRGSPQGPSDVYPDSHGARYDVRREHVRAASHGTEDDDDMTLNEEEDEHPGPSKNGEDSEAGFTPRSPSTSLPERPRDGPYANPNARYTPPNPNARYTPPNPQYQQPNGDYQKTVRSKHRSGPTDQLGIRSFDPTIFENTVNSLRGSDKESASNGQRQIPPQQPPQIHIQTQPQQPPSSQSFSDASRYDIEAARQLAASQRHMGYGGYPIGFPSVDDLQSLLEDPTSSYISSYMQMPGSRPNAPIPPTPHSQTAAPSPSPLISAAQSDAEPRPMGSPYPYPFTHIRRQAVNNAAAQAASINNDPNNPAVIREQLALQMQIYALNNGLAPPSDSTFSPPSTPFPGPGYNPWAFVPGFAGMRGSAMSMRSSPSHEPVPLPMPPLRGRGLRKRENVNVRAPQAGHRVKPPPRVESTQPRETSPEMSSGSGEETAGEEHFVENYAPQGGVEPPANGAWVNGHGGKNGVVHDGEGEDDGEWVDEEEDDEDELLDLEYHPSYINNDRKRRRRWEMRWEALTQAFQALDRETDATMVLLAAPSHSAKLHALTSRAVRRDPALYDSPRLAGMRAAFNQLARHRRSVRSQRVSLVERLQLSGSASSADGSPVSAESRDIDLRRALEAALGSLGEMNKIYEQREARWREEMRQLTDDRDRVQLLLRQVLGPVMTNGRS</sequence>
<feature type="region of interest" description="Disordered" evidence="1">
    <location>
        <begin position="765"/>
        <end position="891"/>
    </location>
</feature>
<accession>A0A2H3JJL7</accession>
<feature type="compositionally biased region" description="Polar residues" evidence="1">
    <location>
        <begin position="279"/>
        <end position="288"/>
    </location>
</feature>
<feature type="compositionally biased region" description="Basic and acidic residues" evidence="1">
    <location>
        <begin position="262"/>
        <end position="278"/>
    </location>
</feature>
<keyword evidence="3" id="KW-1185">Reference proteome</keyword>
<dbReference type="OMA" id="QTDATMV"/>
<feature type="compositionally biased region" description="Basic and acidic residues" evidence="1">
    <location>
        <begin position="235"/>
        <end position="244"/>
    </location>
</feature>
<feature type="compositionally biased region" description="Polar residues" evidence="1">
    <location>
        <begin position="250"/>
        <end position="260"/>
    </location>
</feature>